<evidence type="ECO:0000313" key="2">
    <source>
        <dbReference type="EMBL" id="KAE8414108.1"/>
    </source>
</evidence>
<dbReference type="Proteomes" id="UP000325395">
    <property type="component" value="Unassembled WGS sequence"/>
</dbReference>
<feature type="transmembrane region" description="Helical" evidence="1">
    <location>
        <begin position="27"/>
        <end position="48"/>
    </location>
</feature>
<protein>
    <submittedName>
        <fullName evidence="2">Uncharacterized protein</fullName>
    </submittedName>
</protein>
<sequence>MQCIQQAPVCNKSNNPKNRRISARLQIHWLSMLGFGAASARVVVSAAIEGSDPH</sequence>
<keyword evidence="1" id="KW-0472">Membrane</keyword>
<keyword evidence="1" id="KW-0812">Transmembrane</keyword>
<accession>A0ABQ6WC00</accession>
<evidence type="ECO:0000313" key="3">
    <source>
        <dbReference type="Proteomes" id="UP000325395"/>
    </source>
</evidence>
<evidence type="ECO:0000256" key="1">
    <source>
        <dbReference type="SAM" id="Phobius"/>
    </source>
</evidence>
<dbReference type="EMBL" id="ML735792">
    <property type="protein sequence ID" value="KAE8414108.1"/>
    <property type="molecule type" value="Genomic_DNA"/>
</dbReference>
<keyword evidence="1" id="KW-1133">Transmembrane helix</keyword>
<reference evidence="2 3" key="1">
    <citation type="submission" date="2019-04" db="EMBL/GenBank/DDBJ databases">
        <authorList>
            <consortium name="DOE Joint Genome Institute"/>
            <person name="Mondo S."/>
            <person name="Kjaerbolling I."/>
            <person name="Vesth T."/>
            <person name="Frisvad J.C."/>
            <person name="Nybo J.L."/>
            <person name="Theobald S."/>
            <person name="Kildgaard S."/>
            <person name="Isbrandt T."/>
            <person name="Kuo A."/>
            <person name="Sato A."/>
            <person name="Lyhne E.K."/>
            <person name="Kogle M.E."/>
            <person name="Wiebenga A."/>
            <person name="Kun R.S."/>
            <person name="Lubbers R.J."/>
            <person name="Makela M.R."/>
            <person name="Barry K."/>
            <person name="Chovatia M."/>
            <person name="Clum A."/>
            <person name="Daum C."/>
            <person name="Haridas S."/>
            <person name="He G."/>
            <person name="LaButti K."/>
            <person name="Lipzen A."/>
            <person name="Riley R."/>
            <person name="Salamov A."/>
            <person name="Simmons B.A."/>
            <person name="Magnuson J.K."/>
            <person name="Henrissat B."/>
            <person name="Mortensen U.H."/>
            <person name="Larsen T.O."/>
            <person name="Devries R.P."/>
            <person name="Grigoriev I.V."/>
            <person name="Machida M."/>
            <person name="Baker S.E."/>
            <person name="Andersen M.R."/>
            <person name="Cantor M.N."/>
            <person name="Hua S.X."/>
        </authorList>
    </citation>
    <scope>NUCLEOTIDE SEQUENCE [LARGE SCALE GENOMIC DNA]</scope>
    <source>
        <strain evidence="2 3">CBS 117616</strain>
    </source>
</reference>
<proteinExistence type="predicted"/>
<keyword evidence="3" id="KW-1185">Reference proteome</keyword>
<gene>
    <name evidence="2" type="ORF">BDV36DRAFT_266333</name>
</gene>
<organism evidence="2 3">
    <name type="scientific">Aspergillus pseudocaelatus</name>
    <dbReference type="NCBI Taxonomy" id="1825620"/>
    <lineage>
        <taxon>Eukaryota</taxon>
        <taxon>Fungi</taxon>
        <taxon>Dikarya</taxon>
        <taxon>Ascomycota</taxon>
        <taxon>Pezizomycotina</taxon>
        <taxon>Eurotiomycetes</taxon>
        <taxon>Eurotiomycetidae</taxon>
        <taxon>Eurotiales</taxon>
        <taxon>Aspergillaceae</taxon>
        <taxon>Aspergillus</taxon>
        <taxon>Aspergillus subgen. Circumdati</taxon>
    </lineage>
</organism>
<name>A0ABQ6WC00_9EURO</name>